<gene>
    <name evidence="1" type="ordered locus">Deipr_2384</name>
</gene>
<dbReference type="HOGENOM" id="CLU_1352781_0_0_0"/>
<reference evidence="2" key="1">
    <citation type="submission" date="2011-02" db="EMBL/GenBank/DDBJ databases">
        <title>The complete sequence of plasmid2 of Deinococcus proteolyticus DSM 20540.</title>
        <authorList>
            <consortium name="US DOE Joint Genome Institute (JGI-PGF)"/>
            <person name="Lucas S."/>
            <person name="Copeland A."/>
            <person name="Lapidus A."/>
            <person name="Bruce D."/>
            <person name="Goodwin L."/>
            <person name="Pitluck S."/>
            <person name="Kyrpides N."/>
            <person name="Mavromatis K."/>
            <person name="Pagani I."/>
            <person name="Ivanova N."/>
            <person name="Ovchinnikova G."/>
            <person name="Zeytun A."/>
            <person name="Detter J.C."/>
            <person name="Han C."/>
            <person name="Land M."/>
            <person name="Hauser L."/>
            <person name="Markowitz V."/>
            <person name="Cheng J.-F."/>
            <person name="Hugenholtz P."/>
            <person name="Woyke T."/>
            <person name="Wu D."/>
            <person name="Pukall R."/>
            <person name="Steenblock K."/>
            <person name="Brambilla E."/>
            <person name="Klenk H.-P."/>
            <person name="Eisen J.A."/>
        </authorList>
    </citation>
    <scope>NUCLEOTIDE SEQUENCE [LARGE SCALE GENOMIC DNA]</scope>
    <source>
        <strain evidence="2">ATCC 35074 / DSM 20540 / JCM 6276 / NBRC 101906 / NCIMB 13154 / VKM Ac-1939 / CCM 2703 / MRP</strain>
        <plasmid evidence="2">Plasmid pDEIPR02</plasmid>
    </source>
</reference>
<proteinExistence type="predicted"/>
<dbReference type="AlphaFoldDB" id="F0RQE9"/>
<dbReference type="RefSeq" id="WP_013615862.1">
    <property type="nucleotide sequence ID" value="NC_015162.1"/>
</dbReference>
<dbReference type="EMBL" id="CP002538">
    <property type="protein sequence ID" value="ADY27508.1"/>
    <property type="molecule type" value="Genomic_DNA"/>
</dbReference>
<geneLocation type="plasmid" evidence="1 2">
    <name>pDEIPR02</name>
</geneLocation>
<organism evidence="1 2">
    <name type="scientific">Deinococcus proteolyticus (strain ATCC 35074 / DSM 20540 / JCM 6276 / NBRC 101906 / NCIMB 13154 / VKM Ac-1939 / CCM 2703 / MRP)</name>
    <dbReference type="NCBI Taxonomy" id="693977"/>
    <lineage>
        <taxon>Bacteria</taxon>
        <taxon>Thermotogati</taxon>
        <taxon>Deinococcota</taxon>
        <taxon>Deinococci</taxon>
        <taxon>Deinococcales</taxon>
        <taxon>Deinococcaceae</taxon>
        <taxon>Deinococcus</taxon>
    </lineage>
</organism>
<keyword evidence="1" id="KW-0614">Plasmid</keyword>
<reference evidence="1 2" key="2">
    <citation type="journal article" date="2012" name="Stand. Genomic Sci.">
        <title>Complete genome sequence of the orange-red pigmented, radioresistant Deinococcus proteolyticus type strain (MRP(T)).</title>
        <authorList>
            <person name="Copeland A."/>
            <person name="Zeytun A."/>
            <person name="Yassawong M."/>
            <person name="Nolan M."/>
            <person name="Lucas S."/>
            <person name="Hammon N."/>
            <person name="Deshpande S."/>
            <person name="Cheng J.F."/>
            <person name="Han C."/>
            <person name="Tapia R."/>
            <person name="Goodwin L.A."/>
            <person name="Pitluck S."/>
            <person name="Mavromatis K."/>
            <person name="Liolios K."/>
            <person name="Pagani I."/>
            <person name="Ivanova N."/>
            <person name="Mikhailova N."/>
            <person name="Pati A."/>
            <person name="Chen A."/>
            <person name="Palaniappan K."/>
            <person name="Land M."/>
            <person name="Hauser L."/>
            <person name="Jeffries C.D."/>
            <person name="Brambilla E.M."/>
            <person name="Rohde M."/>
            <person name="Sikorski J."/>
            <person name="Pukall R."/>
            <person name="Goker M."/>
            <person name="Detter J.C."/>
            <person name="Woyke T."/>
            <person name="Bristow J."/>
            <person name="Eisen J.A."/>
            <person name="Markowitz V."/>
            <person name="Hugenholtz P."/>
            <person name="Kyrpides N.C."/>
            <person name="Klenk H.P."/>
            <person name="Lapidus A."/>
        </authorList>
    </citation>
    <scope>NUCLEOTIDE SEQUENCE [LARGE SCALE GENOMIC DNA]</scope>
    <source>
        <strain evidence="2">ATCC 35074 / DSM 20540 / JCM 6276 / NBRC 101906 / NCIMB 13154 / VKM Ac-1939 / CCM 2703 / MRP</strain>
        <plasmid evidence="2">Plasmid pDEIPR02</plasmid>
    </source>
</reference>
<evidence type="ECO:0000313" key="2">
    <source>
        <dbReference type="Proteomes" id="UP000007718"/>
    </source>
</evidence>
<accession>F0RQE9</accession>
<name>F0RQE9_DEIPM</name>
<sequence>MTHPLSEAEQAILLVWADAALPEPWMSENMTDFAELESKGLATVDLMGGESYRPTPAGLLLGRQLAGQQTRLDSSAVMELLQQATPGTWKGADTSVDALNEEGSNRIYANIQPGQHEEKRTSDSELRADAKLMAQAKELAFWGLEQSAALARVRALAEEWANAEKDVSGSGSYLATRAFGTHLLSVLEEPSANVRDPATETP</sequence>
<dbReference type="KEGG" id="dpt:Deipr_2384"/>
<keyword evidence="2" id="KW-1185">Reference proteome</keyword>
<dbReference type="Proteomes" id="UP000007718">
    <property type="component" value="Plasmid pDEIPR02"/>
</dbReference>
<protein>
    <submittedName>
        <fullName evidence="1">Uncharacterized protein</fullName>
    </submittedName>
</protein>
<evidence type="ECO:0000313" key="1">
    <source>
        <dbReference type="EMBL" id="ADY27508.1"/>
    </source>
</evidence>